<keyword evidence="1" id="KW-0472">Membrane</keyword>
<sequence>MQWCQRPEVLWCVCPCFGLFFTCFLAFFCLCALSSAPKCRLHVHSSFPPTPFILRLSCATSTQRFNFVFSLAISRNPVFCFARLFYDLLLIVRLRHPPALFIVARGAGCDPRVADEGSTLLLEQCRS</sequence>
<proteinExistence type="predicted"/>
<keyword evidence="1" id="KW-1133">Transmembrane helix</keyword>
<protein>
    <submittedName>
        <fullName evidence="2">Uncharacterized protein</fullName>
    </submittedName>
</protein>
<accession>A0A6B0URG4</accession>
<reference evidence="2" key="1">
    <citation type="submission" date="2019-12" db="EMBL/GenBank/DDBJ databases">
        <title>An insight into the sialome of adult female Ixodes ricinus ticks feeding for 6 days.</title>
        <authorList>
            <person name="Perner J."/>
            <person name="Ribeiro J.M.C."/>
        </authorList>
    </citation>
    <scope>NUCLEOTIDE SEQUENCE</scope>
    <source>
        <strain evidence="2">Semi-engorged</strain>
        <tissue evidence="2">Salivary glands</tissue>
    </source>
</reference>
<keyword evidence="1" id="KW-0812">Transmembrane</keyword>
<name>A0A6B0URG4_IXORI</name>
<evidence type="ECO:0000313" key="2">
    <source>
        <dbReference type="EMBL" id="MXU91958.1"/>
    </source>
</evidence>
<feature type="transmembrane region" description="Helical" evidence="1">
    <location>
        <begin position="9"/>
        <end position="36"/>
    </location>
</feature>
<organism evidence="2">
    <name type="scientific">Ixodes ricinus</name>
    <name type="common">Common tick</name>
    <name type="synonym">Acarus ricinus</name>
    <dbReference type="NCBI Taxonomy" id="34613"/>
    <lineage>
        <taxon>Eukaryota</taxon>
        <taxon>Metazoa</taxon>
        <taxon>Ecdysozoa</taxon>
        <taxon>Arthropoda</taxon>
        <taxon>Chelicerata</taxon>
        <taxon>Arachnida</taxon>
        <taxon>Acari</taxon>
        <taxon>Parasitiformes</taxon>
        <taxon>Ixodida</taxon>
        <taxon>Ixodoidea</taxon>
        <taxon>Ixodidae</taxon>
        <taxon>Ixodinae</taxon>
        <taxon>Ixodes</taxon>
    </lineage>
</organism>
<dbReference type="EMBL" id="GIFC01009875">
    <property type="protein sequence ID" value="MXU91958.1"/>
    <property type="molecule type" value="Transcribed_RNA"/>
</dbReference>
<evidence type="ECO:0000256" key="1">
    <source>
        <dbReference type="SAM" id="Phobius"/>
    </source>
</evidence>
<dbReference type="AlphaFoldDB" id="A0A6B0URG4"/>